<keyword evidence="1" id="KW-1133">Transmembrane helix</keyword>
<evidence type="ECO:0000313" key="3">
    <source>
        <dbReference type="Proteomes" id="UP000373149"/>
    </source>
</evidence>
<keyword evidence="3" id="KW-1185">Reference proteome</keyword>
<reference evidence="2 3" key="1">
    <citation type="submission" date="2019-09" db="EMBL/GenBank/DDBJ databases">
        <authorList>
            <person name="Duangmal K."/>
            <person name="Teo W.F.A."/>
            <person name="Lipun K."/>
        </authorList>
    </citation>
    <scope>NUCLEOTIDE SEQUENCE [LARGE SCALE GENOMIC DNA]</scope>
    <source>
        <strain evidence="2 3">K1PN6</strain>
    </source>
</reference>
<dbReference type="RefSeq" id="WP_152866839.1">
    <property type="nucleotide sequence ID" value="NZ_JBIRUE010000009.1"/>
</dbReference>
<evidence type="ECO:0000313" key="2">
    <source>
        <dbReference type="EMBL" id="MPY52635.1"/>
    </source>
</evidence>
<name>A0A5N8X2F7_9ACTN</name>
<dbReference type="AlphaFoldDB" id="A0A5N8X2F7"/>
<organism evidence="2 3">
    <name type="scientific">Streptomyces acidicola</name>
    <dbReference type="NCBI Taxonomy" id="2596892"/>
    <lineage>
        <taxon>Bacteria</taxon>
        <taxon>Bacillati</taxon>
        <taxon>Actinomycetota</taxon>
        <taxon>Actinomycetes</taxon>
        <taxon>Kitasatosporales</taxon>
        <taxon>Streptomycetaceae</taxon>
        <taxon>Streptomyces</taxon>
    </lineage>
</organism>
<evidence type="ECO:0000256" key="1">
    <source>
        <dbReference type="SAM" id="Phobius"/>
    </source>
</evidence>
<dbReference type="EMBL" id="VMNX01000146">
    <property type="protein sequence ID" value="MPY52635.1"/>
    <property type="molecule type" value="Genomic_DNA"/>
</dbReference>
<comment type="caution">
    <text evidence="2">The sequence shown here is derived from an EMBL/GenBank/DDBJ whole genome shotgun (WGS) entry which is preliminary data.</text>
</comment>
<keyword evidence="1" id="KW-0812">Transmembrane</keyword>
<keyword evidence="1" id="KW-0472">Membrane</keyword>
<proteinExistence type="predicted"/>
<dbReference type="Proteomes" id="UP000373149">
    <property type="component" value="Unassembled WGS sequence"/>
</dbReference>
<accession>A0A5N8X2F7</accession>
<protein>
    <submittedName>
        <fullName evidence="2">Uncharacterized protein</fullName>
    </submittedName>
</protein>
<gene>
    <name evidence="2" type="ORF">FPZ41_30300</name>
</gene>
<sequence length="60" mass="6699">MKVFQWLTAAVLPDALQMVKSPYGMLTLLFILFMAVGIETRNRTCLLLGGFFFVALMAQA</sequence>
<feature type="transmembrane region" description="Helical" evidence="1">
    <location>
        <begin position="20"/>
        <end position="38"/>
    </location>
</feature>